<comment type="caution">
    <text evidence="9">The sequence shown here is derived from an EMBL/GenBank/DDBJ whole genome shotgun (WGS) entry which is preliminary data.</text>
</comment>
<dbReference type="InterPro" id="IPR019757">
    <property type="entry name" value="Pept_S26A_signal_pept_1_Lys-AS"/>
</dbReference>
<dbReference type="Pfam" id="PF10502">
    <property type="entry name" value="Peptidase_S26"/>
    <property type="match status" value="1"/>
</dbReference>
<evidence type="ECO:0000313" key="9">
    <source>
        <dbReference type="EMBL" id="MBU3851877.1"/>
    </source>
</evidence>
<protein>
    <recommendedName>
        <fullName evidence="4 7">Signal peptidase I</fullName>
        <ecNumber evidence="4 7">3.4.21.89</ecNumber>
    </recommendedName>
</protein>
<dbReference type="PRINTS" id="PR00727">
    <property type="entry name" value="LEADERPTASE"/>
</dbReference>
<dbReference type="GO" id="GO:0004252">
    <property type="term" value="F:serine-type endopeptidase activity"/>
    <property type="evidence" value="ECO:0007669"/>
    <property type="project" value="InterPro"/>
</dbReference>
<dbReference type="InterPro" id="IPR019533">
    <property type="entry name" value="Peptidase_S26"/>
</dbReference>
<gene>
    <name evidence="9" type="primary">lepB</name>
    <name evidence="9" type="ORF">H9901_04170</name>
</gene>
<evidence type="ECO:0000256" key="7">
    <source>
        <dbReference type="RuleBase" id="RU362042"/>
    </source>
</evidence>
<feature type="transmembrane region" description="Helical" evidence="7">
    <location>
        <begin position="12"/>
        <end position="34"/>
    </location>
</feature>
<keyword evidence="5 7" id="KW-0378">Hydrolase</keyword>
<dbReference type="CDD" id="cd06530">
    <property type="entry name" value="S26_SPase_I"/>
    <property type="match status" value="1"/>
</dbReference>
<organism evidence="9 10">
    <name type="scientific">Candidatus Paralactobacillus gallistercoris</name>
    <dbReference type="NCBI Taxonomy" id="2838724"/>
    <lineage>
        <taxon>Bacteria</taxon>
        <taxon>Bacillati</taxon>
        <taxon>Bacillota</taxon>
        <taxon>Bacilli</taxon>
        <taxon>Lactobacillales</taxon>
        <taxon>Lactobacillaceae</taxon>
        <taxon>Lactobacillus</taxon>
    </lineage>
</organism>
<dbReference type="InterPro" id="IPR000223">
    <property type="entry name" value="Pept_S26A_signal_pept_1"/>
</dbReference>
<keyword evidence="7" id="KW-1133">Transmembrane helix</keyword>
<dbReference type="EMBL" id="JAHLFS010000051">
    <property type="protein sequence ID" value="MBU3851877.1"/>
    <property type="molecule type" value="Genomic_DNA"/>
</dbReference>
<name>A0A948TK45_9LACO</name>
<evidence type="ECO:0000256" key="6">
    <source>
        <dbReference type="PIRSR" id="PIRSR600223-1"/>
    </source>
</evidence>
<dbReference type="SUPFAM" id="SSF51306">
    <property type="entry name" value="LexA/Signal peptidase"/>
    <property type="match status" value="1"/>
</dbReference>
<dbReference type="GO" id="GO:0006465">
    <property type="term" value="P:signal peptide processing"/>
    <property type="evidence" value="ECO:0007669"/>
    <property type="project" value="InterPro"/>
</dbReference>
<reference evidence="9" key="2">
    <citation type="submission" date="2021-04" db="EMBL/GenBank/DDBJ databases">
        <authorList>
            <person name="Gilroy R."/>
        </authorList>
    </citation>
    <scope>NUCLEOTIDE SEQUENCE</scope>
    <source>
        <strain evidence="9">F6-6636</strain>
    </source>
</reference>
<keyword evidence="7" id="KW-0472">Membrane</keyword>
<dbReference type="InterPro" id="IPR036286">
    <property type="entry name" value="LexA/Signal_pep-like_sf"/>
</dbReference>
<keyword evidence="7" id="KW-0812">Transmembrane</keyword>
<reference evidence="9" key="1">
    <citation type="journal article" date="2021" name="PeerJ">
        <title>Extensive microbial diversity within the chicken gut microbiome revealed by metagenomics and culture.</title>
        <authorList>
            <person name="Gilroy R."/>
            <person name="Ravi A."/>
            <person name="Getino M."/>
            <person name="Pursley I."/>
            <person name="Horton D.L."/>
            <person name="Alikhan N.F."/>
            <person name="Baker D."/>
            <person name="Gharbi K."/>
            <person name="Hall N."/>
            <person name="Watson M."/>
            <person name="Adriaenssens E.M."/>
            <person name="Foster-Nyarko E."/>
            <person name="Jarju S."/>
            <person name="Secka A."/>
            <person name="Antonio M."/>
            <person name="Oren A."/>
            <person name="Chaudhuri R.R."/>
            <person name="La Ragione R."/>
            <person name="Hildebrand F."/>
            <person name="Pallen M.J."/>
        </authorList>
    </citation>
    <scope>NUCLEOTIDE SEQUENCE</scope>
    <source>
        <strain evidence="9">F6-6636</strain>
    </source>
</reference>
<comment type="similarity">
    <text evidence="3 7">Belongs to the peptidase S26 family.</text>
</comment>
<dbReference type="EC" id="3.4.21.89" evidence="4 7"/>
<evidence type="ECO:0000256" key="2">
    <source>
        <dbReference type="ARBA" id="ARBA00004401"/>
    </source>
</evidence>
<dbReference type="Gene3D" id="2.10.109.10">
    <property type="entry name" value="Umud Fragment, subunit A"/>
    <property type="match status" value="1"/>
</dbReference>
<comment type="catalytic activity">
    <reaction evidence="1 7">
        <text>Cleavage of hydrophobic, N-terminal signal or leader sequences from secreted and periplasmic proteins.</text>
        <dbReference type="EC" id="3.4.21.89"/>
    </reaction>
</comment>
<dbReference type="InterPro" id="IPR019758">
    <property type="entry name" value="Pept_S26A_signal_pept_1_CS"/>
</dbReference>
<dbReference type="PROSITE" id="PS00760">
    <property type="entry name" value="SPASE_I_2"/>
    <property type="match status" value="1"/>
</dbReference>
<dbReference type="PANTHER" id="PTHR43390">
    <property type="entry name" value="SIGNAL PEPTIDASE I"/>
    <property type="match status" value="1"/>
</dbReference>
<evidence type="ECO:0000259" key="8">
    <source>
        <dbReference type="Pfam" id="PF10502"/>
    </source>
</evidence>
<comment type="subcellular location">
    <subcellularLocation>
        <location evidence="2">Cell membrane</location>
        <topology evidence="2">Single-pass type II membrane protein</topology>
    </subcellularLocation>
    <subcellularLocation>
        <location evidence="7">Membrane</location>
        <topology evidence="7">Single-pass type II membrane protein</topology>
    </subcellularLocation>
</comment>
<dbReference type="PROSITE" id="PS00761">
    <property type="entry name" value="SPASE_I_3"/>
    <property type="match status" value="1"/>
</dbReference>
<dbReference type="Proteomes" id="UP000777303">
    <property type="component" value="Unassembled WGS sequence"/>
</dbReference>
<evidence type="ECO:0000256" key="1">
    <source>
        <dbReference type="ARBA" id="ARBA00000677"/>
    </source>
</evidence>
<evidence type="ECO:0000313" key="10">
    <source>
        <dbReference type="Proteomes" id="UP000777303"/>
    </source>
</evidence>
<feature type="active site" evidence="6">
    <location>
        <position position="43"/>
    </location>
</feature>
<feature type="domain" description="Peptidase S26" evidence="8">
    <location>
        <begin position="14"/>
        <end position="179"/>
    </location>
</feature>
<dbReference type="GO" id="GO:0005886">
    <property type="term" value="C:plasma membrane"/>
    <property type="evidence" value="ECO:0007669"/>
    <property type="project" value="UniProtKB-SubCell"/>
</dbReference>
<evidence type="ECO:0000256" key="4">
    <source>
        <dbReference type="ARBA" id="ARBA00013208"/>
    </source>
</evidence>
<feature type="active site" evidence="6">
    <location>
        <position position="82"/>
    </location>
</feature>
<dbReference type="AlphaFoldDB" id="A0A948TK45"/>
<dbReference type="NCBIfam" id="TIGR02227">
    <property type="entry name" value="sigpep_I_bact"/>
    <property type="match status" value="1"/>
</dbReference>
<proteinExistence type="inferred from homology"/>
<accession>A0A948TK45</accession>
<dbReference type="PANTHER" id="PTHR43390:SF1">
    <property type="entry name" value="CHLOROPLAST PROCESSING PEPTIDASE"/>
    <property type="match status" value="1"/>
</dbReference>
<sequence>MSQKIVEFFKSLFQIVVIFAAALFVTQLLLKYVIANEEVFGPSMEPNFEQGDRLIAFRHAKIKRNEVVIIKAPDAPGEFYIKRVIGMPGDRVAVKNDELYINGKKTPQPYLKKSFVDQYLNNGIPFTANFSLQQLFGVTRVPKNEYFVLGDNRPVSKDSRYFGFVKRSGVVGVVKLRYWPLNKIQIY</sequence>
<keyword evidence="7" id="KW-0645">Protease</keyword>
<dbReference type="GO" id="GO:0009003">
    <property type="term" value="F:signal peptidase activity"/>
    <property type="evidence" value="ECO:0007669"/>
    <property type="project" value="UniProtKB-EC"/>
</dbReference>
<evidence type="ECO:0000256" key="5">
    <source>
        <dbReference type="ARBA" id="ARBA00022801"/>
    </source>
</evidence>
<evidence type="ECO:0000256" key="3">
    <source>
        <dbReference type="ARBA" id="ARBA00009370"/>
    </source>
</evidence>